<evidence type="ECO:0000313" key="3">
    <source>
        <dbReference type="Proteomes" id="UP001341840"/>
    </source>
</evidence>
<name>A0ABU6STE3_9FABA</name>
<dbReference type="Proteomes" id="UP001341840">
    <property type="component" value="Unassembled WGS sequence"/>
</dbReference>
<organism evidence="2 3">
    <name type="scientific">Stylosanthes scabra</name>
    <dbReference type="NCBI Taxonomy" id="79078"/>
    <lineage>
        <taxon>Eukaryota</taxon>
        <taxon>Viridiplantae</taxon>
        <taxon>Streptophyta</taxon>
        <taxon>Embryophyta</taxon>
        <taxon>Tracheophyta</taxon>
        <taxon>Spermatophyta</taxon>
        <taxon>Magnoliopsida</taxon>
        <taxon>eudicotyledons</taxon>
        <taxon>Gunneridae</taxon>
        <taxon>Pentapetalae</taxon>
        <taxon>rosids</taxon>
        <taxon>fabids</taxon>
        <taxon>Fabales</taxon>
        <taxon>Fabaceae</taxon>
        <taxon>Papilionoideae</taxon>
        <taxon>50 kb inversion clade</taxon>
        <taxon>dalbergioids sensu lato</taxon>
        <taxon>Dalbergieae</taxon>
        <taxon>Pterocarpus clade</taxon>
        <taxon>Stylosanthes</taxon>
    </lineage>
</organism>
<gene>
    <name evidence="2" type="ORF">PIB30_080390</name>
</gene>
<sequence length="153" mass="17026">MFDSFETVSLGREDTGPETEVQPEAEVQPEVGIVIGKEQQPEPIIVEMPLQPDQPSKPQCSEVDDPEHMKIEMPLQPDQPSTPQCTEVEDPVPINIEIPLETQEQCSLTLRPWLQPEAGTSTTVQSPEAVIKNVLLSMNREESDNQEQQLGAQ</sequence>
<accession>A0ABU6STE3</accession>
<feature type="compositionally biased region" description="Low complexity" evidence="1">
    <location>
        <begin position="18"/>
        <end position="31"/>
    </location>
</feature>
<evidence type="ECO:0000256" key="1">
    <source>
        <dbReference type="SAM" id="MobiDB-lite"/>
    </source>
</evidence>
<proteinExistence type="predicted"/>
<evidence type="ECO:0000313" key="2">
    <source>
        <dbReference type="EMBL" id="MED6139068.1"/>
    </source>
</evidence>
<protein>
    <submittedName>
        <fullName evidence="2">Uncharacterized protein</fullName>
    </submittedName>
</protein>
<reference evidence="2 3" key="1">
    <citation type="journal article" date="2023" name="Plants (Basel)">
        <title>Bridging the Gap: Combining Genomics and Transcriptomics Approaches to Understand Stylosanthes scabra, an Orphan Legume from the Brazilian Caatinga.</title>
        <authorList>
            <person name="Ferreira-Neto J.R.C."/>
            <person name="da Silva M.D."/>
            <person name="Binneck E."/>
            <person name="de Melo N.F."/>
            <person name="da Silva R.H."/>
            <person name="de Melo A.L.T.M."/>
            <person name="Pandolfi V."/>
            <person name="Bustamante F.O."/>
            <person name="Brasileiro-Vidal A.C."/>
            <person name="Benko-Iseppon A.M."/>
        </authorList>
    </citation>
    <scope>NUCLEOTIDE SEQUENCE [LARGE SCALE GENOMIC DNA]</scope>
    <source>
        <tissue evidence="2">Leaves</tissue>
    </source>
</reference>
<keyword evidence="3" id="KW-1185">Reference proteome</keyword>
<feature type="region of interest" description="Disordered" evidence="1">
    <location>
        <begin position="1"/>
        <end position="33"/>
    </location>
</feature>
<comment type="caution">
    <text evidence="2">The sequence shown here is derived from an EMBL/GenBank/DDBJ whole genome shotgun (WGS) entry which is preliminary data.</text>
</comment>
<dbReference type="EMBL" id="JASCZI010061584">
    <property type="protein sequence ID" value="MED6139068.1"/>
    <property type="molecule type" value="Genomic_DNA"/>
</dbReference>